<keyword evidence="1" id="KW-0175">Coiled coil</keyword>
<dbReference type="InterPro" id="IPR000160">
    <property type="entry name" value="GGDEF_dom"/>
</dbReference>
<feature type="domain" description="GGDEF" evidence="2">
    <location>
        <begin position="222"/>
        <end position="354"/>
    </location>
</feature>
<dbReference type="FunFam" id="3.30.70.270:FF:000001">
    <property type="entry name" value="Diguanylate cyclase domain protein"/>
    <property type="match status" value="1"/>
</dbReference>
<accession>A0A9D9N858</accession>
<dbReference type="AlphaFoldDB" id="A0A9D9N858"/>
<dbReference type="SMART" id="SM00267">
    <property type="entry name" value="GGDEF"/>
    <property type="match status" value="1"/>
</dbReference>
<evidence type="ECO:0000259" key="2">
    <source>
        <dbReference type="PROSITE" id="PS50887"/>
    </source>
</evidence>
<proteinExistence type="predicted"/>
<sequence>MLFVNLSGSYVRKNDFEQAKYWEQRYLERKTKSNDKAIKNTILINHILMNNTSEGHSQLRKEVCQFLELMKSDWNDLYSIKMIFEVIEICLKQKDIALAKKGIALVEEKMKNMDATVHKEQLVFVQVQLYELTGEQDKLFHVLQDYYEVIKQSKNEKKEMERDGVLSKINLQYAEYRNRQVELKNKELARLNEIDSFTGLLNKAFFEKKVQERLQKKEHKEDMDVLFLIDIDNFKQINDTYGHAVGDQVIKEIASRLQNKTRQTDYVGRIGGDEFCALLLNVPNMEVVKMWLENFIKSVQTISFDKVNAGAITVSIGAAGSKGESTNLELFEKADQAMYEAKRKGKNRYGIYRQEVSSYTK</sequence>
<dbReference type="Pfam" id="PF00990">
    <property type="entry name" value="GGDEF"/>
    <property type="match status" value="1"/>
</dbReference>
<reference evidence="3" key="2">
    <citation type="journal article" date="2021" name="PeerJ">
        <title>Extensive microbial diversity within the chicken gut microbiome revealed by metagenomics and culture.</title>
        <authorList>
            <person name="Gilroy R."/>
            <person name="Ravi A."/>
            <person name="Getino M."/>
            <person name="Pursley I."/>
            <person name="Horton D.L."/>
            <person name="Alikhan N.F."/>
            <person name="Baker D."/>
            <person name="Gharbi K."/>
            <person name="Hall N."/>
            <person name="Watson M."/>
            <person name="Adriaenssens E.M."/>
            <person name="Foster-Nyarko E."/>
            <person name="Jarju S."/>
            <person name="Secka A."/>
            <person name="Antonio M."/>
            <person name="Oren A."/>
            <person name="Chaudhuri R.R."/>
            <person name="La Ragione R."/>
            <person name="Hildebrand F."/>
            <person name="Pallen M.J."/>
        </authorList>
    </citation>
    <scope>NUCLEOTIDE SEQUENCE</scope>
    <source>
        <strain evidence="3">E3-2379</strain>
    </source>
</reference>
<gene>
    <name evidence="3" type="ORF">IAC13_07720</name>
</gene>
<dbReference type="GO" id="GO:1902201">
    <property type="term" value="P:negative regulation of bacterial-type flagellum-dependent cell motility"/>
    <property type="evidence" value="ECO:0007669"/>
    <property type="project" value="TreeGrafter"/>
</dbReference>
<dbReference type="GO" id="GO:0052621">
    <property type="term" value="F:diguanylate cyclase activity"/>
    <property type="evidence" value="ECO:0007669"/>
    <property type="project" value="TreeGrafter"/>
</dbReference>
<dbReference type="PANTHER" id="PTHR45138">
    <property type="entry name" value="REGULATORY COMPONENTS OF SENSORY TRANSDUCTION SYSTEM"/>
    <property type="match status" value="1"/>
</dbReference>
<evidence type="ECO:0000256" key="1">
    <source>
        <dbReference type="SAM" id="Coils"/>
    </source>
</evidence>
<dbReference type="NCBIfam" id="TIGR00254">
    <property type="entry name" value="GGDEF"/>
    <property type="match status" value="1"/>
</dbReference>
<dbReference type="Proteomes" id="UP000823618">
    <property type="component" value="Unassembled WGS sequence"/>
</dbReference>
<protein>
    <submittedName>
        <fullName evidence="3">GGDEF domain-containing protein</fullName>
    </submittedName>
</protein>
<dbReference type="GO" id="GO:0043709">
    <property type="term" value="P:cell adhesion involved in single-species biofilm formation"/>
    <property type="evidence" value="ECO:0007669"/>
    <property type="project" value="TreeGrafter"/>
</dbReference>
<evidence type="ECO:0000313" key="3">
    <source>
        <dbReference type="EMBL" id="MBO8463802.1"/>
    </source>
</evidence>
<dbReference type="SUPFAM" id="SSF55073">
    <property type="entry name" value="Nucleotide cyclase"/>
    <property type="match status" value="1"/>
</dbReference>
<dbReference type="PANTHER" id="PTHR45138:SF9">
    <property type="entry name" value="DIGUANYLATE CYCLASE DGCM-RELATED"/>
    <property type="match status" value="1"/>
</dbReference>
<dbReference type="GO" id="GO:0005886">
    <property type="term" value="C:plasma membrane"/>
    <property type="evidence" value="ECO:0007669"/>
    <property type="project" value="TreeGrafter"/>
</dbReference>
<reference evidence="3" key="1">
    <citation type="submission" date="2020-10" db="EMBL/GenBank/DDBJ databases">
        <authorList>
            <person name="Gilroy R."/>
        </authorList>
    </citation>
    <scope>NUCLEOTIDE SEQUENCE</scope>
    <source>
        <strain evidence="3">E3-2379</strain>
    </source>
</reference>
<dbReference type="PROSITE" id="PS50887">
    <property type="entry name" value="GGDEF"/>
    <property type="match status" value="1"/>
</dbReference>
<organism evidence="3 4">
    <name type="scientific">Candidatus Scybalomonas excrementavium</name>
    <dbReference type="NCBI Taxonomy" id="2840943"/>
    <lineage>
        <taxon>Bacteria</taxon>
        <taxon>Bacillati</taxon>
        <taxon>Bacillota</taxon>
        <taxon>Clostridia</taxon>
        <taxon>Lachnospirales</taxon>
        <taxon>Lachnospiraceae</taxon>
        <taxon>Lachnospiraceae incertae sedis</taxon>
        <taxon>Candidatus Scybalomonas</taxon>
    </lineage>
</organism>
<dbReference type="InterPro" id="IPR029787">
    <property type="entry name" value="Nucleotide_cyclase"/>
</dbReference>
<dbReference type="Gene3D" id="3.30.70.270">
    <property type="match status" value="1"/>
</dbReference>
<evidence type="ECO:0000313" key="4">
    <source>
        <dbReference type="Proteomes" id="UP000823618"/>
    </source>
</evidence>
<feature type="coiled-coil region" evidence="1">
    <location>
        <begin position="143"/>
        <end position="186"/>
    </location>
</feature>
<dbReference type="EMBL" id="JADIML010000213">
    <property type="protein sequence ID" value="MBO8463802.1"/>
    <property type="molecule type" value="Genomic_DNA"/>
</dbReference>
<name>A0A9D9N858_9FIRM</name>
<dbReference type="InterPro" id="IPR050469">
    <property type="entry name" value="Diguanylate_Cyclase"/>
</dbReference>
<dbReference type="InterPro" id="IPR043128">
    <property type="entry name" value="Rev_trsase/Diguanyl_cyclase"/>
</dbReference>
<dbReference type="CDD" id="cd01949">
    <property type="entry name" value="GGDEF"/>
    <property type="match status" value="1"/>
</dbReference>
<comment type="caution">
    <text evidence="3">The sequence shown here is derived from an EMBL/GenBank/DDBJ whole genome shotgun (WGS) entry which is preliminary data.</text>
</comment>